<comment type="caution">
    <text evidence="1">The sequence shown here is derived from an EMBL/GenBank/DDBJ whole genome shotgun (WGS) entry which is preliminary data.</text>
</comment>
<accession>A0A834K2G6</accession>
<protein>
    <submittedName>
        <fullName evidence="1">Uncharacterized protein</fullName>
    </submittedName>
</protein>
<dbReference type="Proteomes" id="UP000614350">
    <property type="component" value="Unassembled WGS sequence"/>
</dbReference>
<organism evidence="1 2">
    <name type="scientific">Vespula vulgaris</name>
    <name type="common">Yellow jacket</name>
    <name type="synonym">Wasp</name>
    <dbReference type="NCBI Taxonomy" id="7454"/>
    <lineage>
        <taxon>Eukaryota</taxon>
        <taxon>Metazoa</taxon>
        <taxon>Ecdysozoa</taxon>
        <taxon>Arthropoda</taxon>
        <taxon>Hexapoda</taxon>
        <taxon>Insecta</taxon>
        <taxon>Pterygota</taxon>
        <taxon>Neoptera</taxon>
        <taxon>Endopterygota</taxon>
        <taxon>Hymenoptera</taxon>
        <taxon>Apocrita</taxon>
        <taxon>Aculeata</taxon>
        <taxon>Vespoidea</taxon>
        <taxon>Vespidae</taxon>
        <taxon>Vespinae</taxon>
        <taxon>Vespula</taxon>
    </lineage>
</organism>
<name>A0A834K2G6_VESVU</name>
<evidence type="ECO:0000313" key="2">
    <source>
        <dbReference type="Proteomes" id="UP000614350"/>
    </source>
</evidence>
<evidence type="ECO:0000313" key="1">
    <source>
        <dbReference type="EMBL" id="KAF7398856.1"/>
    </source>
</evidence>
<proteinExistence type="predicted"/>
<sequence length="106" mass="12128">MIKARMRLERWKYHVIARERAVQRSRRSSSNVKYSPSVSTYAYASGLAGAIHPTVRRKKPRPLDSIVLPISNYPVWLNAALRQAKVLKTLRISHDASNGRLKCDEL</sequence>
<dbReference type="AlphaFoldDB" id="A0A834K2G6"/>
<dbReference type="EMBL" id="JACSEA010000006">
    <property type="protein sequence ID" value="KAF7398856.1"/>
    <property type="molecule type" value="Genomic_DNA"/>
</dbReference>
<keyword evidence="2" id="KW-1185">Reference proteome</keyword>
<reference evidence="1" key="1">
    <citation type="journal article" date="2020" name="G3 (Bethesda)">
        <title>High-Quality Assemblies for Three Invasive Social Wasps from the &lt;i&gt;Vespula&lt;/i&gt; Genus.</title>
        <authorList>
            <person name="Harrop T.W.R."/>
            <person name="Guhlin J."/>
            <person name="McLaughlin G.M."/>
            <person name="Permina E."/>
            <person name="Stockwell P."/>
            <person name="Gilligan J."/>
            <person name="Le Lec M.F."/>
            <person name="Gruber M.A.M."/>
            <person name="Quinn O."/>
            <person name="Lovegrove M."/>
            <person name="Duncan E.J."/>
            <person name="Remnant E.J."/>
            <person name="Van Eeckhoven J."/>
            <person name="Graham B."/>
            <person name="Knapp R.A."/>
            <person name="Langford K.W."/>
            <person name="Kronenberg Z."/>
            <person name="Press M.O."/>
            <person name="Eacker S.M."/>
            <person name="Wilson-Rankin E.E."/>
            <person name="Purcell J."/>
            <person name="Lester P.J."/>
            <person name="Dearden P.K."/>
        </authorList>
    </citation>
    <scope>NUCLEOTIDE SEQUENCE</scope>
    <source>
        <strain evidence="1">Marl-1</strain>
    </source>
</reference>
<gene>
    <name evidence="1" type="ORF">HZH66_006753</name>
</gene>